<dbReference type="GO" id="GO:0005737">
    <property type="term" value="C:cytoplasm"/>
    <property type="evidence" value="ECO:0007669"/>
    <property type="project" value="UniProtKB-SubCell"/>
</dbReference>
<keyword evidence="10 13" id="KW-0067">ATP-binding</keyword>
<dbReference type="InterPro" id="IPR000870">
    <property type="entry name" value="Homoserine_kinase"/>
</dbReference>
<dbReference type="AlphaFoldDB" id="A0A839E0A7"/>
<evidence type="ECO:0000313" key="15">
    <source>
        <dbReference type="EMBL" id="MBA8825177.1"/>
    </source>
</evidence>
<protein>
    <recommendedName>
        <fullName evidence="4 13">Homoserine kinase</fullName>
        <shortName evidence="13">HK</shortName>
        <shortName evidence="13">HSK</shortName>
        <ecNumber evidence="3 13">2.7.1.39</ecNumber>
    </recommendedName>
</protein>
<dbReference type="EC" id="2.7.1.39" evidence="3 13"/>
<dbReference type="SUPFAM" id="SSF55060">
    <property type="entry name" value="GHMP Kinase, C-terminal domain"/>
    <property type="match status" value="1"/>
</dbReference>
<evidence type="ECO:0000256" key="9">
    <source>
        <dbReference type="ARBA" id="ARBA00022777"/>
    </source>
</evidence>
<proteinExistence type="inferred from homology"/>
<keyword evidence="9 13" id="KW-0418">Kinase</keyword>
<organism evidence="15 16">
    <name type="scientific">Halosaccharopolyspora lacisalsi</name>
    <dbReference type="NCBI Taxonomy" id="1000566"/>
    <lineage>
        <taxon>Bacteria</taxon>
        <taxon>Bacillati</taxon>
        <taxon>Actinomycetota</taxon>
        <taxon>Actinomycetes</taxon>
        <taxon>Pseudonocardiales</taxon>
        <taxon>Pseudonocardiaceae</taxon>
        <taxon>Halosaccharopolyspora</taxon>
    </lineage>
</organism>
<evidence type="ECO:0000256" key="1">
    <source>
        <dbReference type="ARBA" id="ARBA00005015"/>
    </source>
</evidence>
<evidence type="ECO:0000256" key="4">
    <source>
        <dbReference type="ARBA" id="ARBA00017858"/>
    </source>
</evidence>
<evidence type="ECO:0000256" key="3">
    <source>
        <dbReference type="ARBA" id="ARBA00012078"/>
    </source>
</evidence>
<dbReference type="PIRSF" id="PIRSF000676">
    <property type="entry name" value="Homoser_kin"/>
    <property type="match status" value="1"/>
</dbReference>
<dbReference type="InterPro" id="IPR036554">
    <property type="entry name" value="GHMP_kinase_C_sf"/>
</dbReference>
<evidence type="ECO:0000256" key="11">
    <source>
        <dbReference type="ARBA" id="ARBA00049375"/>
    </source>
</evidence>
<dbReference type="PRINTS" id="PR00958">
    <property type="entry name" value="HOMSERKINASE"/>
</dbReference>
<keyword evidence="7 13" id="KW-0791">Threonine biosynthesis</keyword>
<dbReference type="InterPro" id="IPR020568">
    <property type="entry name" value="Ribosomal_Su5_D2-typ_SF"/>
</dbReference>
<accession>A0A839E0A7</accession>
<dbReference type="InterPro" id="IPR006204">
    <property type="entry name" value="GHMP_kinase_N_dom"/>
</dbReference>
<comment type="pathway">
    <text evidence="1 13">Amino-acid biosynthesis; L-threonine biosynthesis; L-threonine from L-aspartate: step 4/5.</text>
</comment>
<evidence type="ECO:0000256" key="8">
    <source>
        <dbReference type="ARBA" id="ARBA00022741"/>
    </source>
</evidence>
<dbReference type="PANTHER" id="PTHR20861:SF1">
    <property type="entry name" value="HOMOSERINE KINASE"/>
    <property type="match status" value="1"/>
</dbReference>
<evidence type="ECO:0000256" key="6">
    <source>
        <dbReference type="ARBA" id="ARBA00022679"/>
    </source>
</evidence>
<dbReference type="GO" id="GO:0005524">
    <property type="term" value="F:ATP binding"/>
    <property type="evidence" value="ECO:0007669"/>
    <property type="project" value="UniProtKB-UniRule"/>
</dbReference>
<evidence type="ECO:0000256" key="2">
    <source>
        <dbReference type="ARBA" id="ARBA00007370"/>
    </source>
</evidence>
<dbReference type="Pfam" id="PF00288">
    <property type="entry name" value="GHMP_kinases_N"/>
    <property type="match status" value="1"/>
</dbReference>
<evidence type="ECO:0000256" key="12">
    <source>
        <dbReference type="ARBA" id="ARBA00049954"/>
    </source>
</evidence>
<evidence type="ECO:0000256" key="5">
    <source>
        <dbReference type="ARBA" id="ARBA00022605"/>
    </source>
</evidence>
<dbReference type="GO" id="GO:0009088">
    <property type="term" value="P:threonine biosynthetic process"/>
    <property type="evidence" value="ECO:0007669"/>
    <property type="project" value="UniProtKB-UniRule"/>
</dbReference>
<comment type="subcellular location">
    <subcellularLocation>
        <location evidence="13">Cytoplasm</location>
    </subcellularLocation>
</comment>
<dbReference type="PROSITE" id="PS00627">
    <property type="entry name" value="GHMP_KINASES_ATP"/>
    <property type="match status" value="1"/>
</dbReference>
<dbReference type="Gene3D" id="3.30.230.10">
    <property type="match status" value="1"/>
</dbReference>
<gene>
    <name evidence="13" type="primary">thrB</name>
    <name evidence="15" type="ORF">FHX42_002528</name>
</gene>
<evidence type="ECO:0000313" key="16">
    <source>
        <dbReference type="Proteomes" id="UP000569329"/>
    </source>
</evidence>
<dbReference type="SUPFAM" id="SSF54211">
    <property type="entry name" value="Ribosomal protein S5 domain 2-like"/>
    <property type="match status" value="1"/>
</dbReference>
<dbReference type="UniPathway" id="UPA00050">
    <property type="reaction ID" value="UER00064"/>
</dbReference>
<keyword evidence="8 13" id="KW-0547">Nucleotide-binding</keyword>
<feature type="domain" description="GHMP kinase N-terminal" evidence="14">
    <location>
        <begin position="68"/>
        <end position="153"/>
    </location>
</feature>
<dbReference type="HAMAP" id="MF_00384">
    <property type="entry name" value="Homoser_kinase"/>
    <property type="match status" value="1"/>
</dbReference>
<keyword evidence="16" id="KW-1185">Reference proteome</keyword>
<evidence type="ECO:0000256" key="10">
    <source>
        <dbReference type="ARBA" id="ARBA00022840"/>
    </source>
</evidence>
<dbReference type="InterPro" id="IPR006203">
    <property type="entry name" value="GHMP_knse_ATP-bd_CS"/>
</dbReference>
<dbReference type="RefSeq" id="WP_182544400.1">
    <property type="nucleotide sequence ID" value="NZ_JACGWZ010000003.1"/>
</dbReference>
<comment type="caution">
    <text evidence="15">The sequence shown here is derived from an EMBL/GenBank/DDBJ whole genome shotgun (WGS) entry which is preliminary data.</text>
</comment>
<evidence type="ECO:0000259" key="14">
    <source>
        <dbReference type="Pfam" id="PF00288"/>
    </source>
</evidence>
<keyword evidence="5 13" id="KW-0028">Amino-acid biosynthesis</keyword>
<keyword evidence="13" id="KW-0963">Cytoplasm</keyword>
<dbReference type="NCBIfam" id="TIGR00191">
    <property type="entry name" value="thrB"/>
    <property type="match status" value="1"/>
</dbReference>
<evidence type="ECO:0000256" key="7">
    <source>
        <dbReference type="ARBA" id="ARBA00022697"/>
    </source>
</evidence>
<feature type="binding site" evidence="13">
    <location>
        <begin position="96"/>
        <end position="106"/>
    </location>
    <ligand>
        <name>ATP</name>
        <dbReference type="ChEBI" id="CHEBI:30616"/>
    </ligand>
</feature>
<comment type="similarity">
    <text evidence="2 13">Belongs to the GHMP kinase family. Homoserine kinase subfamily.</text>
</comment>
<dbReference type="GO" id="GO:0004413">
    <property type="term" value="F:homoserine kinase activity"/>
    <property type="evidence" value="ECO:0007669"/>
    <property type="project" value="UniProtKB-UniRule"/>
</dbReference>
<evidence type="ECO:0000256" key="13">
    <source>
        <dbReference type="HAMAP-Rule" id="MF_00384"/>
    </source>
</evidence>
<dbReference type="EMBL" id="JACGWZ010000003">
    <property type="protein sequence ID" value="MBA8825177.1"/>
    <property type="molecule type" value="Genomic_DNA"/>
</dbReference>
<dbReference type="PANTHER" id="PTHR20861">
    <property type="entry name" value="HOMOSERINE/4-DIPHOSPHOCYTIDYL-2-C-METHYL-D-ERYTHRITOL KINASE"/>
    <property type="match status" value="1"/>
</dbReference>
<keyword evidence="6 13" id="KW-0808">Transferase</keyword>
<reference evidence="15 16" key="1">
    <citation type="submission" date="2020-07" db="EMBL/GenBank/DDBJ databases">
        <title>Sequencing the genomes of 1000 actinobacteria strains.</title>
        <authorList>
            <person name="Klenk H.-P."/>
        </authorList>
    </citation>
    <scope>NUCLEOTIDE SEQUENCE [LARGE SCALE GENOMIC DNA]</scope>
    <source>
        <strain evidence="15 16">DSM 45975</strain>
    </source>
</reference>
<dbReference type="InterPro" id="IPR014721">
    <property type="entry name" value="Ribsml_uS5_D2-typ_fold_subgr"/>
</dbReference>
<dbReference type="Gene3D" id="3.30.70.890">
    <property type="entry name" value="GHMP kinase, C-terminal domain"/>
    <property type="match status" value="1"/>
</dbReference>
<comment type="catalytic activity">
    <reaction evidence="11 13">
        <text>L-homoserine + ATP = O-phospho-L-homoserine + ADP + H(+)</text>
        <dbReference type="Rhea" id="RHEA:13985"/>
        <dbReference type="ChEBI" id="CHEBI:15378"/>
        <dbReference type="ChEBI" id="CHEBI:30616"/>
        <dbReference type="ChEBI" id="CHEBI:57476"/>
        <dbReference type="ChEBI" id="CHEBI:57590"/>
        <dbReference type="ChEBI" id="CHEBI:456216"/>
        <dbReference type="EC" id="2.7.1.39"/>
    </reaction>
</comment>
<comment type="function">
    <text evidence="12 13">Catalyzes the ATP-dependent phosphorylation of L-homoserine to L-homoserine phosphate.</text>
</comment>
<sequence length="304" mass="31368">MSPTPGTAFRVTVPASTANLGSGFDTLAMALALYDTVDVEVVDGVPGTARVEVAGAGSETVPTDEHHLVVRLLHRALAELGSDAPALRLRCHNVIPHSRGLGSSAAAIVAGVVSGYILAGRDLSDEGDMASVLELAASHEGHADNVAASLHGGLVIAWSEQKRFRATRLRPHADIRPIALVPAEESATHTTRGLLSDTVPHADAAFAASRAALAVRALTEEPQLLLDALDDRLHENQREPAWPATMDLVLRLRAAGVPAAVSGAGPTVLALPAGGALPGDVDVTGFGALWIPVDRTGVRVESSA</sequence>
<dbReference type="Proteomes" id="UP000569329">
    <property type="component" value="Unassembled WGS sequence"/>
</dbReference>
<name>A0A839E0A7_9PSEU</name>